<keyword evidence="3" id="KW-1185">Reference proteome</keyword>
<evidence type="ECO:0000256" key="1">
    <source>
        <dbReference type="SAM" id="Phobius"/>
    </source>
</evidence>
<gene>
    <name evidence="2" type="ORF">MTR66_12135</name>
</gene>
<protein>
    <submittedName>
        <fullName evidence="2">Uncharacterized protein</fullName>
    </submittedName>
</protein>
<feature type="transmembrane region" description="Helical" evidence="1">
    <location>
        <begin position="36"/>
        <end position="56"/>
    </location>
</feature>
<name>A0ABT0BRY8_9SPHN</name>
<comment type="caution">
    <text evidence="2">The sequence shown here is derived from an EMBL/GenBank/DDBJ whole genome shotgun (WGS) entry which is preliminary data.</text>
</comment>
<evidence type="ECO:0000313" key="3">
    <source>
        <dbReference type="Proteomes" id="UP001202281"/>
    </source>
</evidence>
<keyword evidence="1" id="KW-0812">Transmembrane</keyword>
<sequence length="135" mass="15130">MFEWLILLAAMIGALAILISFEDIRQHAVQSGQTAASPLIGIIWVAAYNLIFWFTIARRASNVAKWLLVGLTAVGLVNQVWHYENYIALGPFYVVASIIASTIYLLSVATLFQRDSTEWLRSRGRKGQIDPEIFS</sequence>
<feature type="transmembrane region" description="Helical" evidence="1">
    <location>
        <begin position="87"/>
        <end position="112"/>
    </location>
</feature>
<dbReference type="Proteomes" id="UP001202281">
    <property type="component" value="Unassembled WGS sequence"/>
</dbReference>
<dbReference type="RefSeq" id="WP_243921350.1">
    <property type="nucleotide sequence ID" value="NZ_JALHLG010000014.1"/>
</dbReference>
<organism evidence="2 3">
    <name type="scientific">Novosphingobium beihaiensis</name>
    <dbReference type="NCBI Taxonomy" id="2930389"/>
    <lineage>
        <taxon>Bacteria</taxon>
        <taxon>Pseudomonadati</taxon>
        <taxon>Pseudomonadota</taxon>
        <taxon>Alphaproteobacteria</taxon>
        <taxon>Sphingomonadales</taxon>
        <taxon>Sphingomonadaceae</taxon>
        <taxon>Novosphingobium</taxon>
    </lineage>
</organism>
<accession>A0ABT0BRY8</accession>
<evidence type="ECO:0000313" key="2">
    <source>
        <dbReference type="EMBL" id="MCJ2187561.1"/>
    </source>
</evidence>
<keyword evidence="1" id="KW-1133">Transmembrane helix</keyword>
<dbReference type="EMBL" id="JALHLG010000014">
    <property type="protein sequence ID" value="MCJ2187561.1"/>
    <property type="molecule type" value="Genomic_DNA"/>
</dbReference>
<proteinExistence type="predicted"/>
<reference evidence="2 3" key="1">
    <citation type="submission" date="2022-04" db="EMBL/GenBank/DDBJ databases">
        <title>Identification of a novel bacterium isolated from mangrove sediments.</title>
        <authorList>
            <person name="Pan X."/>
        </authorList>
    </citation>
    <scope>NUCLEOTIDE SEQUENCE [LARGE SCALE GENOMIC DNA]</scope>
    <source>
        <strain evidence="2 3">B2638</strain>
    </source>
</reference>
<keyword evidence="1" id="KW-0472">Membrane</keyword>
<feature type="transmembrane region" description="Helical" evidence="1">
    <location>
        <begin position="63"/>
        <end position="81"/>
    </location>
</feature>